<gene>
    <name evidence="1" type="ORF">GORHZ_172_00010</name>
</gene>
<protein>
    <submittedName>
        <fullName evidence="1">Alkylmercury lyase family protein</fullName>
    </submittedName>
</protein>
<keyword evidence="2" id="KW-1185">Reference proteome</keyword>
<dbReference type="AlphaFoldDB" id="K6V853"/>
<dbReference type="RefSeq" id="WP_006336735.1">
    <property type="nucleotide sequence ID" value="NZ_BAHC01000172.1"/>
</dbReference>
<evidence type="ECO:0000313" key="1">
    <source>
        <dbReference type="EMBL" id="GAB92383.1"/>
    </source>
</evidence>
<comment type="caution">
    <text evidence="1">The sequence shown here is derived from an EMBL/GenBank/DDBJ whole genome shotgun (WGS) entry which is preliminary data.</text>
</comment>
<dbReference type="eggNOG" id="COG3339">
    <property type="taxonomic scope" value="Bacteria"/>
</dbReference>
<keyword evidence="1" id="KW-0456">Lyase</keyword>
<sequence length="129" mass="13017">MKLEILQVPGCPNVGLLERRIAEAVAGEQIDVAITHRVLNDQAAATEARMTGSPTLLVDGEDPFTEPGSVAGVSCRLYPVEGGGIDGAPSVAALRAALNLAPRNASIEVPAGGPADCCVPAAGDISCAE</sequence>
<dbReference type="STRING" id="1108045.GORHZ_172_00010"/>
<dbReference type="EMBL" id="BAHC01000172">
    <property type="protein sequence ID" value="GAB92383.1"/>
    <property type="molecule type" value="Genomic_DNA"/>
</dbReference>
<reference evidence="1 2" key="1">
    <citation type="submission" date="2012-08" db="EMBL/GenBank/DDBJ databases">
        <title>Whole genome shotgun sequence of Gordonia rhizosphera NBRC 16068.</title>
        <authorList>
            <person name="Takarada H."/>
            <person name="Isaki S."/>
            <person name="Hosoyama A."/>
            <person name="Tsuchikane K."/>
            <person name="Katsumata H."/>
            <person name="Baba S."/>
            <person name="Ohji S."/>
            <person name="Yamazaki S."/>
            <person name="Fujita N."/>
        </authorList>
    </citation>
    <scope>NUCLEOTIDE SEQUENCE [LARGE SCALE GENOMIC DNA]</scope>
    <source>
        <strain evidence="1 2">NBRC 16068</strain>
    </source>
</reference>
<proteinExistence type="predicted"/>
<dbReference type="GO" id="GO:0016829">
    <property type="term" value="F:lyase activity"/>
    <property type="evidence" value="ECO:0007669"/>
    <property type="project" value="UniProtKB-KW"/>
</dbReference>
<evidence type="ECO:0000313" key="2">
    <source>
        <dbReference type="Proteomes" id="UP000008363"/>
    </source>
</evidence>
<dbReference type="Gene3D" id="3.40.30.10">
    <property type="entry name" value="Glutaredoxin"/>
    <property type="match status" value="1"/>
</dbReference>
<accession>K6V853</accession>
<organism evidence="1 2">
    <name type="scientific">Gordonia rhizosphera NBRC 16068</name>
    <dbReference type="NCBI Taxonomy" id="1108045"/>
    <lineage>
        <taxon>Bacteria</taxon>
        <taxon>Bacillati</taxon>
        <taxon>Actinomycetota</taxon>
        <taxon>Actinomycetes</taxon>
        <taxon>Mycobacteriales</taxon>
        <taxon>Gordoniaceae</taxon>
        <taxon>Gordonia</taxon>
    </lineage>
</organism>
<name>K6V853_9ACTN</name>
<dbReference type="Proteomes" id="UP000008363">
    <property type="component" value="Unassembled WGS sequence"/>
</dbReference>